<keyword evidence="3" id="KW-1185">Reference proteome</keyword>
<protein>
    <submittedName>
        <fullName evidence="2">NTP pyrophosphatase (Non-canonical NTP hydrolase)</fullName>
    </submittedName>
</protein>
<dbReference type="Gene3D" id="1.10.287.1080">
    <property type="entry name" value="MazG-like"/>
    <property type="match status" value="1"/>
</dbReference>
<feature type="domain" description="NTP pyrophosphohydrolase MazG-like" evidence="1">
    <location>
        <begin position="35"/>
        <end position="90"/>
    </location>
</feature>
<dbReference type="EMBL" id="JACHGT010000012">
    <property type="protein sequence ID" value="MBB6037311.1"/>
    <property type="molecule type" value="Genomic_DNA"/>
</dbReference>
<keyword evidence="2" id="KW-0378">Hydrolase</keyword>
<dbReference type="PANTHER" id="PTHR42702">
    <property type="entry name" value="NUCLEOTIDE PYROPHOSPHOHYDROLASE"/>
    <property type="match status" value="1"/>
</dbReference>
<dbReference type="Pfam" id="PF03819">
    <property type="entry name" value="MazG"/>
    <property type="match status" value="1"/>
</dbReference>
<sequence>MNQPETTLAELQRHVETFEAERGFDRKGVIEQCLLLAEEVGELFKAVRRRERLAVDPESAIGGVDEELADVLLMLAAVANRLDVDLSTALRAKAAVNSGRTWR</sequence>
<dbReference type="PANTHER" id="PTHR42702:SF1">
    <property type="entry name" value="REGULATORY PROTEIN FOR BETA-LACTAMASE"/>
    <property type="match status" value="1"/>
</dbReference>
<dbReference type="RefSeq" id="WP_184790141.1">
    <property type="nucleotide sequence ID" value="NZ_BONT01000081.1"/>
</dbReference>
<reference evidence="2 3" key="1">
    <citation type="submission" date="2020-08" db="EMBL/GenBank/DDBJ databases">
        <title>Genomic Encyclopedia of Type Strains, Phase IV (KMG-IV): sequencing the most valuable type-strain genomes for metagenomic binning, comparative biology and taxonomic classification.</title>
        <authorList>
            <person name="Goeker M."/>
        </authorList>
    </citation>
    <scope>NUCLEOTIDE SEQUENCE [LARGE SCALE GENOMIC DNA]</scope>
    <source>
        <strain evidence="2 3">YIM 65646</strain>
    </source>
</reference>
<organism evidence="2 3">
    <name type="scientific">Phytomonospora endophytica</name>
    <dbReference type="NCBI Taxonomy" id="714109"/>
    <lineage>
        <taxon>Bacteria</taxon>
        <taxon>Bacillati</taxon>
        <taxon>Actinomycetota</taxon>
        <taxon>Actinomycetes</taxon>
        <taxon>Micromonosporales</taxon>
        <taxon>Micromonosporaceae</taxon>
        <taxon>Phytomonospora</taxon>
    </lineage>
</organism>
<proteinExistence type="predicted"/>
<dbReference type="InterPro" id="IPR004518">
    <property type="entry name" value="MazG-like_dom"/>
</dbReference>
<evidence type="ECO:0000313" key="2">
    <source>
        <dbReference type="EMBL" id="MBB6037311.1"/>
    </source>
</evidence>
<gene>
    <name evidence="2" type="ORF">HNR73_005187</name>
</gene>
<accession>A0A841FJ06</accession>
<dbReference type="PIRSF" id="PIRSF036521">
    <property type="entry name" value="UCP036521_pph"/>
    <property type="match status" value="1"/>
</dbReference>
<dbReference type="SUPFAM" id="SSF101386">
    <property type="entry name" value="all-alpha NTP pyrophosphatases"/>
    <property type="match status" value="1"/>
</dbReference>
<name>A0A841FJ06_9ACTN</name>
<evidence type="ECO:0000259" key="1">
    <source>
        <dbReference type="Pfam" id="PF03819"/>
    </source>
</evidence>
<dbReference type="InterPro" id="IPR011411">
    <property type="entry name" value="MazG-related_YvdC"/>
</dbReference>
<dbReference type="GO" id="GO:0016787">
    <property type="term" value="F:hydrolase activity"/>
    <property type="evidence" value="ECO:0007669"/>
    <property type="project" value="UniProtKB-KW"/>
</dbReference>
<dbReference type="Proteomes" id="UP000548476">
    <property type="component" value="Unassembled WGS sequence"/>
</dbReference>
<evidence type="ECO:0000313" key="3">
    <source>
        <dbReference type="Proteomes" id="UP000548476"/>
    </source>
</evidence>
<dbReference type="AlphaFoldDB" id="A0A841FJ06"/>
<comment type="caution">
    <text evidence="2">The sequence shown here is derived from an EMBL/GenBank/DDBJ whole genome shotgun (WGS) entry which is preliminary data.</text>
</comment>